<dbReference type="Gene3D" id="3.90.1640.30">
    <property type="match status" value="1"/>
</dbReference>
<evidence type="ECO:0000313" key="9">
    <source>
        <dbReference type="EMBL" id="OHA58831.1"/>
    </source>
</evidence>
<dbReference type="Pfam" id="PF02272">
    <property type="entry name" value="DHHA1"/>
    <property type="match status" value="1"/>
</dbReference>
<dbReference type="AlphaFoldDB" id="A0A1G2QFT6"/>
<evidence type="ECO:0000259" key="8">
    <source>
        <dbReference type="Pfam" id="PF17768"/>
    </source>
</evidence>
<dbReference type="EMBL" id="MHTJ01000002">
    <property type="protein sequence ID" value="OHA58831.1"/>
    <property type="molecule type" value="Genomic_DNA"/>
</dbReference>
<dbReference type="Pfam" id="PF01368">
    <property type="entry name" value="DHH"/>
    <property type="match status" value="1"/>
</dbReference>
<dbReference type="SUPFAM" id="SSF64182">
    <property type="entry name" value="DHH phosphoesterases"/>
    <property type="match status" value="1"/>
</dbReference>
<dbReference type="GO" id="GO:0006310">
    <property type="term" value="P:DNA recombination"/>
    <property type="evidence" value="ECO:0007669"/>
    <property type="project" value="InterPro"/>
</dbReference>
<dbReference type="STRING" id="1802438.A2571_00395"/>
<dbReference type="GO" id="GO:0006281">
    <property type="term" value="P:DNA repair"/>
    <property type="evidence" value="ECO:0007669"/>
    <property type="project" value="InterPro"/>
</dbReference>
<feature type="domain" description="DDH" evidence="6">
    <location>
        <begin position="76"/>
        <end position="230"/>
    </location>
</feature>
<dbReference type="InterPro" id="IPR004610">
    <property type="entry name" value="RecJ"/>
</dbReference>
<dbReference type="PANTHER" id="PTHR30255:SF2">
    <property type="entry name" value="SINGLE-STRANDED-DNA-SPECIFIC EXONUCLEASE RECJ"/>
    <property type="match status" value="1"/>
</dbReference>
<dbReference type="InterPro" id="IPR041122">
    <property type="entry name" value="RecJ_OB"/>
</dbReference>
<protein>
    <recommendedName>
        <fullName evidence="2">Single-stranded-DNA-specific exonuclease RecJ</fullName>
    </recommendedName>
</protein>
<comment type="similarity">
    <text evidence="1">Belongs to the RecJ family.</text>
</comment>
<sequence length="580" mass="64792">MQKAWKIKVSKTKGDVFAGLKDVATAILKNRGVKTREEIEEIFLPEYVRHLHDPFLLKDMEKGVARILQAIENEEKILIFGDYDADGVPASAVLAEFFRKINYENFSVYIPHRHNEQYGLSVVAVEKFKADGVQLIITVDCGISNLVEVKRANELGIDVVVTDHHLPPAKLPKAVAVIDPKRTDCAYPYKHLAGTGVAFKLVQALIARGNLETIPIGWEKWLLELVAIATVADMVPMTGENKTMTKFGLMVLRMTHRLGLLELFRVLKLKREYINEEDIGFMIGPRINSAGRMSHALEAFNLLMTTKEEEARQIACDLEGRNKERRSQVTEILDTVEKHYQTKNLPAVLVVGNEDWGLGVLGLAAARISEKYGRTVFVWAKNGNGEIKGSCRSDGKVNVVELMTLAGKPKFFRDFGGHAFAGGFSLPAENLVKLEKKLLEAYKKMTKTVVVEEEEADLKISLADIGWAMQKEIEKIGPYGLDFPKPVFWLENLAIVSAKAFGKTGGHVEIVFKDNEDNKISAIAFFACDSGCDLSYDSGHIWPGVNLAPGRRVDMLANIEKSTFKNRPELRLRVVDLRQA</sequence>
<comment type="caution">
    <text evidence="9">The sequence shown here is derived from an EMBL/GenBank/DDBJ whole genome shotgun (WGS) entry which is preliminary data.</text>
</comment>
<organism evidence="9 10">
    <name type="scientific">Candidatus Vogelbacteria bacterium RIFOXYD1_FULL_44_32</name>
    <dbReference type="NCBI Taxonomy" id="1802438"/>
    <lineage>
        <taxon>Bacteria</taxon>
        <taxon>Candidatus Vogeliibacteriota</taxon>
    </lineage>
</organism>
<evidence type="ECO:0000256" key="1">
    <source>
        <dbReference type="ARBA" id="ARBA00005915"/>
    </source>
</evidence>
<gene>
    <name evidence="9" type="ORF">A2571_00395</name>
</gene>
<name>A0A1G2QFT6_9BACT</name>
<dbReference type="InterPro" id="IPR038763">
    <property type="entry name" value="DHH_sf"/>
</dbReference>
<keyword evidence="3" id="KW-0540">Nuclease</keyword>
<evidence type="ECO:0000256" key="3">
    <source>
        <dbReference type="ARBA" id="ARBA00022722"/>
    </source>
</evidence>
<dbReference type="Pfam" id="PF17768">
    <property type="entry name" value="RecJ_OB"/>
    <property type="match status" value="1"/>
</dbReference>
<reference evidence="9 10" key="1">
    <citation type="journal article" date="2016" name="Nat. Commun.">
        <title>Thousands of microbial genomes shed light on interconnected biogeochemical processes in an aquifer system.</title>
        <authorList>
            <person name="Anantharaman K."/>
            <person name="Brown C.T."/>
            <person name="Hug L.A."/>
            <person name="Sharon I."/>
            <person name="Castelle C.J."/>
            <person name="Probst A.J."/>
            <person name="Thomas B.C."/>
            <person name="Singh A."/>
            <person name="Wilkins M.J."/>
            <person name="Karaoz U."/>
            <person name="Brodie E.L."/>
            <person name="Williams K.H."/>
            <person name="Hubbard S.S."/>
            <person name="Banfield J.F."/>
        </authorList>
    </citation>
    <scope>NUCLEOTIDE SEQUENCE [LARGE SCALE GENOMIC DNA]</scope>
</reference>
<evidence type="ECO:0000313" key="10">
    <source>
        <dbReference type="Proteomes" id="UP000177043"/>
    </source>
</evidence>
<feature type="domain" description="RecJ OB" evidence="8">
    <location>
        <begin position="457"/>
        <end position="576"/>
    </location>
</feature>
<keyword evidence="5 9" id="KW-0269">Exonuclease</keyword>
<accession>A0A1G2QFT6</accession>
<dbReference type="Gene3D" id="3.10.310.30">
    <property type="match status" value="1"/>
</dbReference>
<dbReference type="InterPro" id="IPR001667">
    <property type="entry name" value="DDH_dom"/>
</dbReference>
<evidence type="ECO:0000256" key="2">
    <source>
        <dbReference type="ARBA" id="ARBA00019841"/>
    </source>
</evidence>
<feature type="domain" description="DHHA1" evidence="7">
    <location>
        <begin position="348"/>
        <end position="442"/>
    </location>
</feature>
<evidence type="ECO:0000256" key="4">
    <source>
        <dbReference type="ARBA" id="ARBA00022801"/>
    </source>
</evidence>
<dbReference type="GO" id="GO:0008409">
    <property type="term" value="F:5'-3' exonuclease activity"/>
    <property type="evidence" value="ECO:0007669"/>
    <property type="project" value="InterPro"/>
</dbReference>
<dbReference type="Proteomes" id="UP000177043">
    <property type="component" value="Unassembled WGS sequence"/>
</dbReference>
<dbReference type="GO" id="GO:0003676">
    <property type="term" value="F:nucleic acid binding"/>
    <property type="evidence" value="ECO:0007669"/>
    <property type="project" value="InterPro"/>
</dbReference>
<evidence type="ECO:0000256" key="5">
    <source>
        <dbReference type="ARBA" id="ARBA00022839"/>
    </source>
</evidence>
<dbReference type="InterPro" id="IPR051673">
    <property type="entry name" value="SSDNA_exonuclease_RecJ"/>
</dbReference>
<dbReference type="PANTHER" id="PTHR30255">
    <property type="entry name" value="SINGLE-STRANDED-DNA-SPECIFIC EXONUCLEASE RECJ"/>
    <property type="match status" value="1"/>
</dbReference>
<dbReference type="NCBIfam" id="TIGR00644">
    <property type="entry name" value="recJ"/>
    <property type="match status" value="1"/>
</dbReference>
<evidence type="ECO:0000259" key="7">
    <source>
        <dbReference type="Pfam" id="PF02272"/>
    </source>
</evidence>
<evidence type="ECO:0000259" key="6">
    <source>
        <dbReference type="Pfam" id="PF01368"/>
    </source>
</evidence>
<dbReference type="InterPro" id="IPR003156">
    <property type="entry name" value="DHHA1_dom"/>
</dbReference>
<keyword evidence="4" id="KW-0378">Hydrolase</keyword>
<proteinExistence type="inferred from homology"/>